<sequence>MPTAMETVGLVVGVLVVAVSVAGIADSRLRQREELARAERRVREARASEATASSEARRAAREARRDVAAAQKRETTAVAVANEKVEEV</sequence>
<feature type="compositionally biased region" description="Basic and acidic residues" evidence="1">
    <location>
        <begin position="55"/>
        <end position="75"/>
    </location>
</feature>
<dbReference type="InParanoid" id="Q2HDD8"/>
<evidence type="ECO:0000313" key="2">
    <source>
        <dbReference type="EMBL" id="EAQ93531.1"/>
    </source>
</evidence>
<protein>
    <submittedName>
        <fullName evidence="2">Uncharacterized protein</fullName>
    </submittedName>
</protein>
<reference evidence="3" key="1">
    <citation type="journal article" date="2015" name="Genome Announc.">
        <title>Draft genome sequence of the cellulolytic fungus Chaetomium globosum.</title>
        <authorList>
            <person name="Cuomo C.A."/>
            <person name="Untereiner W.A."/>
            <person name="Ma L.-J."/>
            <person name="Grabherr M."/>
            <person name="Birren B.W."/>
        </authorList>
    </citation>
    <scope>NUCLEOTIDE SEQUENCE [LARGE SCALE GENOMIC DNA]</scope>
    <source>
        <strain evidence="3">ATCC 6205 / CBS 148.51 / DSM 1962 / NBRC 6347 / NRRL 1970</strain>
    </source>
</reference>
<dbReference type="Proteomes" id="UP000001056">
    <property type="component" value="Unassembled WGS sequence"/>
</dbReference>
<dbReference type="GeneID" id="4386749"/>
<dbReference type="VEuPathDB" id="FungiDB:CHGG_01766"/>
<proteinExistence type="predicted"/>
<dbReference type="EMBL" id="CH408029">
    <property type="protein sequence ID" value="EAQ93531.1"/>
    <property type="molecule type" value="Genomic_DNA"/>
</dbReference>
<dbReference type="AlphaFoldDB" id="Q2HDD8"/>
<evidence type="ECO:0000313" key="3">
    <source>
        <dbReference type="Proteomes" id="UP000001056"/>
    </source>
</evidence>
<gene>
    <name evidence="2" type="ORF">CHGG_01766</name>
</gene>
<accession>Q2HDD8</accession>
<evidence type="ECO:0000256" key="1">
    <source>
        <dbReference type="SAM" id="MobiDB-lite"/>
    </source>
</evidence>
<organism evidence="2 3">
    <name type="scientific">Chaetomium globosum (strain ATCC 6205 / CBS 148.51 / DSM 1962 / NBRC 6347 / NRRL 1970)</name>
    <name type="common">Soil fungus</name>
    <dbReference type="NCBI Taxonomy" id="306901"/>
    <lineage>
        <taxon>Eukaryota</taxon>
        <taxon>Fungi</taxon>
        <taxon>Dikarya</taxon>
        <taxon>Ascomycota</taxon>
        <taxon>Pezizomycotina</taxon>
        <taxon>Sordariomycetes</taxon>
        <taxon>Sordariomycetidae</taxon>
        <taxon>Sordariales</taxon>
        <taxon>Chaetomiaceae</taxon>
        <taxon>Chaetomium</taxon>
    </lineage>
</organism>
<keyword evidence="3" id="KW-1185">Reference proteome</keyword>
<feature type="region of interest" description="Disordered" evidence="1">
    <location>
        <begin position="41"/>
        <end position="88"/>
    </location>
</feature>
<dbReference type="RefSeq" id="XP_001220987.1">
    <property type="nucleotide sequence ID" value="XM_001220986.1"/>
</dbReference>
<dbReference type="HOGENOM" id="CLU_2468854_0_0_1"/>
<name>Q2HDD8_CHAGB</name>